<dbReference type="GO" id="GO:0007288">
    <property type="term" value="P:sperm axoneme assembly"/>
    <property type="evidence" value="ECO:0007669"/>
    <property type="project" value="TreeGrafter"/>
</dbReference>
<evidence type="ECO:0000256" key="6">
    <source>
        <dbReference type="ARBA" id="ARBA00023054"/>
    </source>
</evidence>
<evidence type="ECO:0000313" key="10">
    <source>
        <dbReference type="EMBL" id="NXC73691.1"/>
    </source>
</evidence>
<keyword evidence="5" id="KW-0677">Repeat</keyword>
<gene>
    <name evidence="10" type="primary">Cfap43_0</name>
    <name evidence="10" type="ORF">ANHANH_R07874</name>
</gene>
<dbReference type="PANTHER" id="PTHR14885">
    <property type="entry name" value="CILIA- AND FLAGELLA-ASSOCIATED PROTEIN 43-RELATED"/>
    <property type="match status" value="1"/>
</dbReference>
<name>A0A851Q7S8_ANHAN</name>
<keyword evidence="3" id="KW-0963">Cytoplasm</keyword>
<dbReference type="PANTHER" id="PTHR14885:SF1">
    <property type="entry name" value="CILIA- AND FLAGELLA-ASSOCIATED PROTEIN 43"/>
    <property type="match status" value="1"/>
</dbReference>
<keyword evidence="7" id="KW-0206">Cytoskeleton</keyword>
<comment type="subcellular location">
    <subcellularLocation>
        <location evidence="1">Cell projection</location>
        <location evidence="1">Cilium</location>
    </subcellularLocation>
    <subcellularLocation>
        <location evidence="2">Cytoplasm</location>
        <location evidence="2">Cytoskeleton</location>
    </subcellularLocation>
</comment>
<evidence type="ECO:0000256" key="5">
    <source>
        <dbReference type="ARBA" id="ARBA00022737"/>
    </source>
</evidence>
<sequence>NERLRAINDMMGGVLEVKKEDILKMGIPPPPFMPKPEHVWNDEEKKIFREHEKKVKELNEEKEKYRRALENELKKLEASIQETTQNFDDTVCKLSERKVKLEMVIYQEELKILNLIYALLLNEELDTREAGLHNFLMKKEKEKVKLSFGMLFLGKNLECGFTKEFADIPANLLDELFQLYKHRPKIPVTEMLRGTANPYWGCSGSTEDYKDVLTLLMKAMDELDSPEHMPDGLDLSMWEHFCLARRNKMGSEELVKWKALTLAEMQAFLQRKLDDNEKIKSEIEDIFQELTWLQEEKMKLQLNLTVQFLLKQGQVELESTDILDYTDAILINKSVIEELNCSIMAQGEKKIASMVECKDFSKGIFQLEWEHKKMRMQIEDLKQKAWDIVTLPISKDRQLFLTVLNYDSRITHHISVMEQTLGIMDKLNKKNVKNCQKKIKELEKCISLKEQANYKLSLELKEMLVSVSERRHIFETADTQHVSEKIVKQHYREILKQKHLQDLVKEQEEQFEILQAKVG</sequence>
<keyword evidence="11" id="KW-1185">Reference proteome</keyword>
<proteinExistence type="predicted"/>
<organism evidence="10 11">
    <name type="scientific">Anhinga anhinga</name>
    <name type="common">Anhinga</name>
    <name type="synonym">Plotus anhinga</name>
    <dbReference type="NCBI Taxonomy" id="56067"/>
    <lineage>
        <taxon>Eukaryota</taxon>
        <taxon>Metazoa</taxon>
        <taxon>Chordata</taxon>
        <taxon>Craniata</taxon>
        <taxon>Vertebrata</taxon>
        <taxon>Euteleostomi</taxon>
        <taxon>Archelosauria</taxon>
        <taxon>Archosauria</taxon>
        <taxon>Dinosauria</taxon>
        <taxon>Saurischia</taxon>
        <taxon>Theropoda</taxon>
        <taxon>Coelurosauria</taxon>
        <taxon>Aves</taxon>
        <taxon>Neognathae</taxon>
        <taxon>Neoaves</taxon>
        <taxon>Aequornithes</taxon>
        <taxon>Suliformes</taxon>
        <taxon>Anhingidae</taxon>
        <taxon>Anhinga</taxon>
    </lineage>
</organism>
<feature type="non-terminal residue" evidence="10">
    <location>
        <position position="519"/>
    </location>
</feature>
<dbReference type="Proteomes" id="UP000657035">
    <property type="component" value="Unassembled WGS sequence"/>
</dbReference>
<feature type="coiled-coil region" evidence="9">
    <location>
        <begin position="41"/>
        <end position="86"/>
    </location>
</feature>
<keyword evidence="8" id="KW-0966">Cell projection</keyword>
<dbReference type="EMBL" id="WBMU01002642">
    <property type="protein sequence ID" value="NXC73691.1"/>
    <property type="molecule type" value="Genomic_DNA"/>
</dbReference>
<evidence type="ECO:0000256" key="7">
    <source>
        <dbReference type="ARBA" id="ARBA00023212"/>
    </source>
</evidence>
<evidence type="ECO:0000313" key="11">
    <source>
        <dbReference type="Proteomes" id="UP000657035"/>
    </source>
</evidence>
<accession>A0A851Q7S8</accession>
<dbReference type="Pfam" id="PF25828">
    <property type="entry name" value="CC_Cfap43"/>
    <property type="match status" value="1"/>
</dbReference>
<evidence type="ECO:0000256" key="3">
    <source>
        <dbReference type="ARBA" id="ARBA00022490"/>
    </source>
</evidence>
<protein>
    <submittedName>
        <fullName evidence="10">CFA43 protein</fullName>
    </submittedName>
</protein>
<dbReference type="OrthoDB" id="535167at2759"/>
<dbReference type="GO" id="GO:0005930">
    <property type="term" value="C:axoneme"/>
    <property type="evidence" value="ECO:0007669"/>
    <property type="project" value="TreeGrafter"/>
</dbReference>
<feature type="coiled-coil region" evidence="9">
    <location>
        <begin position="269"/>
        <end position="296"/>
    </location>
</feature>
<evidence type="ECO:0000256" key="1">
    <source>
        <dbReference type="ARBA" id="ARBA00004138"/>
    </source>
</evidence>
<evidence type="ECO:0000256" key="9">
    <source>
        <dbReference type="SAM" id="Coils"/>
    </source>
</evidence>
<evidence type="ECO:0000256" key="2">
    <source>
        <dbReference type="ARBA" id="ARBA00004245"/>
    </source>
</evidence>
<reference evidence="10" key="1">
    <citation type="submission" date="2019-09" db="EMBL/GenBank/DDBJ databases">
        <title>Bird 10,000 Genomes (B10K) Project - Family phase.</title>
        <authorList>
            <person name="Zhang G."/>
        </authorList>
    </citation>
    <scope>NUCLEOTIDE SEQUENCE</scope>
    <source>
        <strain evidence="10">B10K-CU-031-38</strain>
    </source>
</reference>
<evidence type="ECO:0000256" key="8">
    <source>
        <dbReference type="ARBA" id="ARBA00023273"/>
    </source>
</evidence>
<keyword evidence="6 9" id="KW-0175">Coiled coil</keyword>
<dbReference type="AlphaFoldDB" id="A0A851Q7S8"/>
<feature type="non-terminal residue" evidence="10">
    <location>
        <position position="1"/>
    </location>
</feature>
<evidence type="ECO:0000256" key="4">
    <source>
        <dbReference type="ARBA" id="ARBA00022574"/>
    </source>
</evidence>
<comment type="caution">
    <text evidence="10">The sequence shown here is derived from an EMBL/GenBank/DDBJ whole genome shotgun (WGS) entry which is preliminary data.</text>
</comment>
<keyword evidence="4" id="KW-0853">WD repeat</keyword>